<keyword evidence="4" id="KW-1185">Reference proteome</keyword>
<evidence type="ECO:0000256" key="1">
    <source>
        <dbReference type="SAM" id="Coils"/>
    </source>
</evidence>
<feature type="coiled-coil region" evidence="1">
    <location>
        <begin position="122"/>
        <end position="156"/>
    </location>
</feature>
<dbReference type="RefSeq" id="YP_006988314.1">
    <property type="nucleotide sequence ID" value="NC_019406.1"/>
</dbReference>
<dbReference type="OrthoDB" id="19784at10239"/>
<accession>K4JUE3</accession>
<evidence type="ECO:0000313" key="4">
    <source>
        <dbReference type="Proteomes" id="UP000000463"/>
    </source>
</evidence>
<protein>
    <recommendedName>
        <fullName evidence="5">Phage protein</fullName>
    </recommendedName>
</protein>
<dbReference type="Proteomes" id="UP000000463">
    <property type="component" value="Segment"/>
</dbReference>
<dbReference type="EMBL" id="JX100810">
    <property type="protein sequence ID" value="AFU87950.1"/>
    <property type="molecule type" value="Genomic_DNA"/>
</dbReference>
<gene>
    <name evidence="3" type="ORF">CcrColossus_gp080</name>
</gene>
<evidence type="ECO:0000313" key="3">
    <source>
        <dbReference type="EMBL" id="AFU87950.1"/>
    </source>
</evidence>
<reference evidence="3 4" key="1">
    <citation type="journal article" date="2012" name="BMC Genomics">
        <title>The Caulobacter crescentus phage phiCbK: genomics of a canonical phage.</title>
        <authorList>
            <person name="Gill J.J."/>
            <person name="Berry J.D."/>
            <person name="Russell W.K."/>
            <person name="Lessor L."/>
            <person name="Escobar Garcia D.A."/>
            <person name="Hernandez D."/>
            <person name="Kane A."/>
            <person name="Keene J."/>
            <person name="Maddox M."/>
            <person name="Martin R."/>
            <person name="Mohan S."/>
            <person name="Thorn A.M."/>
            <person name="Russell D.H."/>
            <person name="Young R."/>
        </authorList>
    </citation>
    <scope>NUCLEOTIDE SEQUENCE [LARGE SCALE GENOMIC DNA]</scope>
</reference>
<dbReference type="KEGG" id="vg:13995009"/>
<evidence type="ECO:0000256" key="2">
    <source>
        <dbReference type="SAM" id="MobiDB-lite"/>
    </source>
</evidence>
<feature type="region of interest" description="Disordered" evidence="2">
    <location>
        <begin position="243"/>
        <end position="265"/>
    </location>
</feature>
<proteinExistence type="predicted"/>
<evidence type="ECO:0008006" key="5">
    <source>
        <dbReference type="Google" id="ProtNLM"/>
    </source>
</evidence>
<name>K4JUE3_9CAUD</name>
<dbReference type="GeneID" id="13995009"/>
<organism evidence="3 4">
    <name type="scientific">Caulobacter phage CcrColossus</name>
    <dbReference type="NCBI Taxonomy" id="1211640"/>
    <lineage>
        <taxon>Viruses</taxon>
        <taxon>Duplodnaviria</taxon>
        <taxon>Heunggongvirae</taxon>
        <taxon>Uroviricota</taxon>
        <taxon>Caudoviricetes</taxon>
        <taxon>Jeanschmidtviridae</taxon>
        <taxon>Colossusvirus</taxon>
        <taxon>Colossusvirus colossus</taxon>
    </lineage>
</organism>
<keyword evidence="1" id="KW-0175">Coiled coil</keyword>
<sequence length="288" mass="31972">MPHHPFSRRDGSSRLVPGSGITERQVSMPIFQFDTLEQIPEALRSYAKSEGEKVQINLVPEDKLAEFRQNNTDLLKERDALKKEVELYKPIVGEDPNALQAELVELRATAQRVKDGTLTDSKAIEQEVVRRTEDMKKSLEEQIRQAQKEGANWRAKATDIEAVHKRTLVNSAIKDALIDPELGVQPYAYPDILARATNVWRAQDNGQVLAFQGDLQLYGSDGGSPLTPKEWIVKLRDEAPHYFKGTQGGGAGGDTTQRGQFGKTQQELRSMRGADKLALANGAKPASL</sequence>